<evidence type="ECO:0000313" key="7">
    <source>
        <dbReference type="Proteomes" id="UP000315648"/>
    </source>
</evidence>
<keyword evidence="7" id="KW-1185">Reference proteome</keyword>
<dbReference type="SMART" id="SM00342">
    <property type="entry name" value="HTH_ARAC"/>
    <property type="match status" value="1"/>
</dbReference>
<dbReference type="AlphaFoldDB" id="A0A556QP85"/>
<accession>A0A556QP85</accession>
<dbReference type="GO" id="GO:0003700">
    <property type="term" value="F:DNA-binding transcription factor activity"/>
    <property type="evidence" value="ECO:0007669"/>
    <property type="project" value="InterPro"/>
</dbReference>
<sequence>MLAWSPILIQKIEIQALGFVLRKLQLNRHREAEVAEHTHDFTQLILYLSGEGWQTIKGRRRDAHAGDLFVIPAGMPHGFSQQGSSRPLCLVLDYDLETHNRVRSGHRKLPQSTLNELHDLLARVPRKGRLTLSDYPAIIAVIARLLESSPERAAPAGPVPLFERVSTLLRTPAPLAAVAKETGYQPDYLNRKLKRETGVGLRALRDRLRLEAAQKSLRDDATIADAAARAGFDDPNYFARWFRKQTGSTPSDWRRS</sequence>
<dbReference type="GO" id="GO:0043565">
    <property type="term" value="F:sequence-specific DNA binding"/>
    <property type="evidence" value="ECO:0007669"/>
    <property type="project" value="InterPro"/>
</dbReference>
<keyword evidence="1" id="KW-0805">Transcription regulation</keyword>
<dbReference type="Gene3D" id="2.60.120.10">
    <property type="entry name" value="Jelly Rolls"/>
    <property type="match status" value="1"/>
</dbReference>
<dbReference type="PROSITE" id="PS00041">
    <property type="entry name" value="HTH_ARAC_FAMILY_1"/>
    <property type="match status" value="1"/>
</dbReference>
<dbReference type="InterPro" id="IPR037923">
    <property type="entry name" value="HTH-like"/>
</dbReference>
<evidence type="ECO:0000256" key="4">
    <source>
        <dbReference type="ARBA" id="ARBA00023163"/>
    </source>
</evidence>
<dbReference type="InterPro" id="IPR014710">
    <property type="entry name" value="RmlC-like_jellyroll"/>
</dbReference>
<dbReference type="Proteomes" id="UP000315648">
    <property type="component" value="Unassembled WGS sequence"/>
</dbReference>
<feature type="domain" description="HTH araC/xylS-type" evidence="5">
    <location>
        <begin position="159"/>
        <end position="256"/>
    </location>
</feature>
<dbReference type="OrthoDB" id="192171at2"/>
<dbReference type="Pfam" id="PF02311">
    <property type="entry name" value="AraC_binding"/>
    <property type="match status" value="1"/>
</dbReference>
<dbReference type="Gene3D" id="1.10.10.60">
    <property type="entry name" value="Homeodomain-like"/>
    <property type="match status" value="1"/>
</dbReference>
<keyword evidence="3" id="KW-0010">Activator</keyword>
<dbReference type="RefSeq" id="WP_144228797.1">
    <property type="nucleotide sequence ID" value="NZ_CBCRVV010000021.1"/>
</dbReference>
<evidence type="ECO:0000256" key="1">
    <source>
        <dbReference type="ARBA" id="ARBA00023015"/>
    </source>
</evidence>
<dbReference type="PRINTS" id="PR00032">
    <property type="entry name" value="HTHARAC"/>
</dbReference>
<gene>
    <name evidence="6" type="ORF">FPL22_03915</name>
</gene>
<organism evidence="6 7">
    <name type="scientific">Rariglobus hedericola</name>
    <dbReference type="NCBI Taxonomy" id="2597822"/>
    <lineage>
        <taxon>Bacteria</taxon>
        <taxon>Pseudomonadati</taxon>
        <taxon>Verrucomicrobiota</taxon>
        <taxon>Opitutia</taxon>
        <taxon>Opitutales</taxon>
        <taxon>Opitutaceae</taxon>
        <taxon>Rariglobus</taxon>
    </lineage>
</organism>
<dbReference type="EMBL" id="VMBG01000001">
    <property type="protein sequence ID" value="TSJ78456.1"/>
    <property type="molecule type" value="Genomic_DNA"/>
</dbReference>
<proteinExistence type="predicted"/>
<name>A0A556QP85_9BACT</name>
<dbReference type="InterPro" id="IPR009057">
    <property type="entry name" value="Homeodomain-like_sf"/>
</dbReference>
<reference evidence="6 7" key="1">
    <citation type="submission" date="2019-07" db="EMBL/GenBank/DDBJ databases">
        <title>Description of 53C-WASEF.</title>
        <authorList>
            <person name="Pitt A."/>
            <person name="Hahn M.W."/>
        </authorList>
    </citation>
    <scope>NUCLEOTIDE SEQUENCE [LARGE SCALE GENOMIC DNA]</scope>
    <source>
        <strain evidence="6 7">53C-WASEF</strain>
    </source>
</reference>
<dbReference type="SUPFAM" id="SSF46689">
    <property type="entry name" value="Homeodomain-like"/>
    <property type="match status" value="1"/>
</dbReference>
<comment type="caution">
    <text evidence="6">The sequence shown here is derived from an EMBL/GenBank/DDBJ whole genome shotgun (WGS) entry which is preliminary data.</text>
</comment>
<dbReference type="PROSITE" id="PS01124">
    <property type="entry name" value="HTH_ARAC_FAMILY_2"/>
    <property type="match status" value="1"/>
</dbReference>
<keyword evidence="4" id="KW-0804">Transcription</keyword>
<evidence type="ECO:0000259" key="5">
    <source>
        <dbReference type="PROSITE" id="PS01124"/>
    </source>
</evidence>
<keyword evidence="2" id="KW-0238">DNA-binding</keyword>
<dbReference type="InterPro" id="IPR050204">
    <property type="entry name" value="AraC_XylS_family_regulators"/>
</dbReference>
<dbReference type="InterPro" id="IPR020449">
    <property type="entry name" value="Tscrpt_reg_AraC-type_HTH"/>
</dbReference>
<dbReference type="Pfam" id="PF12833">
    <property type="entry name" value="HTH_18"/>
    <property type="match status" value="1"/>
</dbReference>
<dbReference type="InterPro" id="IPR018060">
    <property type="entry name" value="HTH_AraC"/>
</dbReference>
<dbReference type="InterPro" id="IPR003313">
    <property type="entry name" value="AraC-bd"/>
</dbReference>
<dbReference type="SUPFAM" id="SSF51215">
    <property type="entry name" value="Regulatory protein AraC"/>
    <property type="match status" value="1"/>
</dbReference>
<dbReference type="PANTHER" id="PTHR46796">
    <property type="entry name" value="HTH-TYPE TRANSCRIPTIONAL ACTIVATOR RHAS-RELATED"/>
    <property type="match status" value="1"/>
</dbReference>
<evidence type="ECO:0000256" key="2">
    <source>
        <dbReference type="ARBA" id="ARBA00023125"/>
    </source>
</evidence>
<evidence type="ECO:0000313" key="6">
    <source>
        <dbReference type="EMBL" id="TSJ78456.1"/>
    </source>
</evidence>
<evidence type="ECO:0000256" key="3">
    <source>
        <dbReference type="ARBA" id="ARBA00023159"/>
    </source>
</evidence>
<protein>
    <submittedName>
        <fullName evidence="6">Helix-turn-helix domain-containing protein</fullName>
    </submittedName>
</protein>
<dbReference type="InterPro" id="IPR018062">
    <property type="entry name" value="HTH_AraC-typ_CS"/>
</dbReference>